<keyword evidence="2" id="KW-1185">Reference proteome</keyword>
<dbReference type="RefSeq" id="WP_011400533.1">
    <property type="nucleotide sequence ID" value="NC_007645.1"/>
</dbReference>
<proteinExistence type="predicted"/>
<dbReference type="EMBL" id="CP000155">
    <property type="protein sequence ID" value="ABC33483.1"/>
    <property type="molecule type" value="Genomic_DNA"/>
</dbReference>
<dbReference type="STRING" id="349521.HCH_06865"/>
<dbReference type="AlphaFoldDB" id="Q2S791"/>
<dbReference type="OrthoDB" id="8881537at2"/>
<dbReference type="KEGG" id="hch:HCH_06865"/>
<evidence type="ECO:0008006" key="3">
    <source>
        <dbReference type="Google" id="ProtNLM"/>
    </source>
</evidence>
<dbReference type="HOGENOM" id="CLU_045082_0_0_6"/>
<gene>
    <name evidence="1" type="ordered locus">HCH_06865</name>
</gene>
<evidence type="ECO:0000313" key="1">
    <source>
        <dbReference type="EMBL" id="ABC33483.1"/>
    </source>
</evidence>
<dbReference type="Proteomes" id="UP000000238">
    <property type="component" value="Chromosome"/>
</dbReference>
<organism evidence="1 2">
    <name type="scientific">Hahella chejuensis (strain KCTC 2396)</name>
    <dbReference type="NCBI Taxonomy" id="349521"/>
    <lineage>
        <taxon>Bacteria</taxon>
        <taxon>Pseudomonadati</taxon>
        <taxon>Pseudomonadota</taxon>
        <taxon>Gammaproteobacteria</taxon>
        <taxon>Oceanospirillales</taxon>
        <taxon>Hahellaceae</taxon>
        <taxon>Hahella</taxon>
    </lineage>
</organism>
<evidence type="ECO:0000313" key="2">
    <source>
        <dbReference type="Proteomes" id="UP000000238"/>
    </source>
</evidence>
<protein>
    <recommendedName>
        <fullName evidence="3">Flagellar protein FliT</fullName>
    </recommendedName>
</protein>
<dbReference type="InterPro" id="IPR043773">
    <property type="entry name" value="JetA"/>
</dbReference>
<accession>Q2S791</accession>
<name>Q2S791_HAHCH</name>
<dbReference type="Pfam" id="PF18982">
    <property type="entry name" value="JetA"/>
    <property type="match status" value="1"/>
</dbReference>
<dbReference type="eggNOG" id="ENOG502Z7WM">
    <property type="taxonomic scope" value="Bacteria"/>
</dbReference>
<sequence length="491" mass="57113">MSNPDRFQQFFSTDCPQFFRPLTSKYREMIVECLRLLYQRFYSSMADYGHALKREQMVEIFQTALTRAPELETDEDSETEGRFRTDRDKALWILNTLIDYGWLEVQVDEVTLQSSYHFSRKGRLFTQPFLELSGASVRTRHRNTRNTRNALRAFIEAGEVHDLLDAYEYSERIISDFTDIITELEDRKRQLVKEIEITALIKRASDEFFDFMDKRFQPDLSVRLSADSVEKHRDEIMSQVRQIRRLPKETKAHAESELRRLLPDRVVEGQSLLWLLLDNIEIRLTNACDIMLPALRSALRNFTRRADIIIRQMSYLASQRHNDMVQICQELTELPAEEQRARLERAGALMANLNVGLIDPKQISLREGRRKITVDSRVLNDEPLDQGARKELFIQHALDQAFVINDDRTRQYLIQALRGGQRIQTKHLPINAAPDLLAAMHAVELGSVSGLSSEYEFVVEPTGDLVSNEYLLQADDFIIEVRPKKAMQDTL</sequence>
<reference evidence="1 2" key="1">
    <citation type="journal article" date="2005" name="Nucleic Acids Res.">
        <title>Genomic blueprint of Hahella chejuensis, a marine microbe producing an algicidal agent.</title>
        <authorList>
            <person name="Jeong H."/>
            <person name="Yim J.H."/>
            <person name="Lee C."/>
            <person name="Choi S.-H."/>
            <person name="Park Y.K."/>
            <person name="Yoon S.H."/>
            <person name="Hur C.-G."/>
            <person name="Kang H.-Y."/>
            <person name="Kim D."/>
            <person name="Lee H.H."/>
            <person name="Park K.H."/>
            <person name="Park S.-H."/>
            <person name="Park H.-S."/>
            <person name="Lee H.K."/>
            <person name="Oh T.K."/>
            <person name="Kim J.F."/>
        </authorList>
    </citation>
    <scope>NUCLEOTIDE SEQUENCE [LARGE SCALE GENOMIC DNA]</scope>
    <source>
        <strain evidence="1 2">KCTC 2396</strain>
    </source>
</reference>